<dbReference type="EMBL" id="AM920436">
    <property type="protein sequence ID" value="CAP94934.1"/>
    <property type="molecule type" value="Genomic_DNA"/>
</dbReference>
<protein>
    <submittedName>
        <fullName evidence="1">Uncharacterized protein</fullName>
    </submittedName>
</protein>
<dbReference type="Proteomes" id="UP000000724">
    <property type="component" value="Contig Pc00c21"/>
</dbReference>
<accession>B6HNG9</accession>
<evidence type="ECO:0000313" key="2">
    <source>
        <dbReference type="Proteomes" id="UP000000724"/>
    </source>
</evidence>
<dbReference type="OrthoDB" id="4371085at2759"/>
<dbReference type="HOGENOM" id="CLU_125585_0_0_1"/>
<gene>
    <name evidence="1" type="ORF">Pc21g00370</name>
    <name evidence="1" type="ORF">PCH_Pc21g00370</name>
</gene>
<reference evidence="1 2" key="1">
    <citation type="journal article" date="2008" name="Nat. Biotechnol.">
        <title>Genome sequencing and analysis of the filamentous fungus Penicillium chrysogenum.</title>
        <authorList>
            <person name="van den Berg M.A."/>
            <person name="Albang R."/>
            <person name="Albermann K."/>
            <person name="Badger J.H."/>
            <person name="Daran J.-M."/>
            <person name="Driessen A.J.M."/>
            <person name="Garcia-Estrada C."/>
            <person name="Fedorova N.D."/>
            <person name="Harris D.M."/>
            <person name="Heijne W.H.M."/>
            <person name="Joardar V.S."/>
            <person name="Kiel J.A.K.W."/>
            <person name="Kovalchuk A."/>
            <person name="Martin J.F."/>
            <person name="Nierman W.C."/>
            <person name="Nijland J.G."/>
            <person name="Pronk J.T."/>
            <person name="Roubos J.A."/>
            <person name="van der Klei I.J."/>
            <person name="van Peij N.N.M.E."/>
            <person name="Veenhuis M."/>
            <person name="von Doehren H."/>
            <person name="Wagner C."/>
            <person name="Wortman J.R."/>
            <person name="Bovenberg R.A.L."/>
        </authorList>
    </citation>
    <scope>NUCLEOTIDE SEQUENCE [LARGE SCALE GENOMIC DNA]</scope>
    <source>
        <strain evidence="2">ATCC 28089 / DSM 1075 / NRRL 1951 / Wisconsin 54-1255</strain>
    </source>
</reference>
<sequence length="185" mass="20057">MILKAKGISEMCDSINIRPTPFCEPSFLLKYMSPILRKTVQTIYSWELASFASAYVPTTTVTPETVPHVQNHTESFARDIITTHPTVGPGVGDEMASTQGMKTTQTPSWNNAAMPLALIIPTFTLPTGGAVEAITTAHIPAPTRIGPTIPAEGSGNVVWSSTTRWLTLCYLLLLVVKIIDESRSI</sequence>
<name>B6HNG9_PENRW</name>
<organism evidence="1 2">
    <name type="scientific">Penicillium rubens (strain ATCC 28089 / DSM 1075 / NRRL 1951 / Wisconsin 54-1255)</name>
    <name type="common">Penicillium chrysogenum</name>
    <dbReference type="NCBI Taxonomy" id="500485"/>
    <lineage>
        <taxon>Eukaryota</taxon>
        <taxon>Fungi</taxon>
        <taxon>Dikarya</taxon>
        <taxon>Ascomycota</taxon>
        <taxon>Pezizomycotina</taxon>
        <taxon>Eurotiomycetes</taxon>
        <taxon>Eurotiomycetidae</taxon>
        <taxon>Eurotiales</taxon>
        <taxon>Aspergillaceae</taxon>
        <taxon>Penicillium</taxon>
        <taxon>Penicillium chrysogenum species complex</taxon>
    </lineage>
</organism>
<proteinExistence type="predicted"/>
<evidence type="ECO:0000313" key="1">
    <source>
        <dbReference type="EMBL" id="CAP94934.1"/>
    </source>
</evidence>
<dbReference type="VEuPathDB" id="FungiDB:PCH_Pc21g00370"/>
<keyword evidence="2" id="KW-1185">Reference proteome</keyword>
<dbReference type="AlphaFoldDB" id="B6HNG9"/>